<dbReference type="PANTHER" id="PTHR31343:SF3">
    <property type="entry name" value="DUF789 DOMAIN-CONTAINING PROTEIN"/>
    <property type="match status" value="1"/>
</dbReference>
<dbReference type="Pfam" id="PF05623">
    <property type="entry name" value="DUF789"/>
    <property type="match status" value="1"/>
</dbReference>
<reference evidence="3" key="1">
    <citation type="journal article" date="2019" name="Gigascience">
        <title>De novo genome assembly of the endangered Acer yangbiense, a plant species with extremely small populations endemic to Yunnan Province, China.</title>
        <authorList>
            <person name="Yang J."/>
            <person name="Wariss H.M."/>
            <person name="Tao L."/>
            <person name="Zhang R."/>
            <person name="Yun Q."/>
            <person name="Hollingsworth P."/>
            <person name="Dao Z."/>
            <person name="Luo G."/>
            <person name="Guo H."/>
            <person name="Ma Y."/>
            <person name="Sun W."/>
        </authorList>
    </citation>
    <scope>NUCLEOTIDE SEQUENCE [LARGE SCALE GENOMIC DNA]</scope>
    <source>
        <strain evidence="3">cv. br00</strain>
    </source>
</reference>
<organism evidence="2 3">
    <name type="scientific">Salix brachista</name>
    <dbReference type="NCBI Taxonomy" id="2182728"/>
    <lineage>
        <taxon>Eukaryota</taxon>
        <taxon>Viridiplantae</taxon>
        <taxon>Streptophyta</taxon>
        <taxon>Embryophyta</taxon>
        <taxon>Tracheophyta</taxon>
        <taxon>Spermatophyta</taxon>
        <taxon>Magnoliopsida</taxon>
        <taxon>eudicotyledons</taxon>
        <taxon>Gunneridae</taxon>
        <taxon>Pentapetalae</taxon>
        <taxon>rosids</taxon>
        <taxon>fabids</taxon>
        <taxon>Malpighiales</taxon>
        <taxon>Salicaceae</taxon>
        <taxon>Saliceae</taxon>
        <taxon>Salix</taxon>
    </lineage>
</organism>
<sequence>MFFDKGSMQSNLDSFLHCTTPLVQSQFLPKREIRNLNSLWNPWERDTVEYFTLGDLWNCYDEWSAYGAGVPITLDNGETLVQYYVPYLSAIQIYTSKSSVNSFREDTESGDGETRDSFSDLLSDDSESDRCDGCSSEGGGSDQDNPWLRSDKLGRRYFQYFERSTPYGRVPLMDKINGLARQFPGLMTLRNVDLSPASWMAVAWLVSQSLSHRNSHDKYPIYHIPMGRTIKDLSTCFLTYHTLSSSFQDMDVEDDIKSPAKKRKEGESITLPPFGLATYKMQGNVWVSGNCGQDQDRLVSLLSVADSWLKQLMVQHHDFNYFTRIN</sequence>
<feature type="region of interest" description="Disordered" evidence="1">
    <location>
        <begin position="102"/>
        <end position="148"/>
    </location>
</feature>
<evidence type="ECO:0000313" key="2">
    <source>
        <dbReference type="EMBL" id="KAB5512791.1"/>
    </source>
</evidence>
<dbReference type="AlphaFoldDB" id="A0A5N5J0M3"/>
<comment type="caution">
    <text evidence="2">The sequence shown here is derived from an EMBL/GenBank/DDBJ whole genome shotgun (WGS) entry which is preliminary data.</text>
</comment>
<evidence type="ECO:0000313" key="3">
    <source>
        <dbReference type="Proteomes" id="UP000326939"/>
    </source>
</evidence>
<dbReference type="PANTHER" id="PTHR31343">
    <property type="entry name" value="T15D22.8"/>
    <property type="match status" value="1"/>
</dbReference>
<dbReference type="EMBL" id="VDCV01000019">
    <property type="protein sequence ID" value="KAB5512791.1"/>
    <property type="molecule type" value="Genomic_DNA"/>
</dbReference>
<dbReference type="Proteomes" id="UP000326939">
    <property type="component" value="Chromosome 19"/>
</dbReference>
<gene>
    <name evidence="2" type="ORF">DKX38_029819</name>
</gene>
<proteinExistence type="predicted"/>
<name>A0A5N5J0M3_9ROSI</name>
<evidence type="ECO:0000256" key="1">
    <source>
        <dbReference type="SAM" id="MobiDB-lite"/>
    </source>
</evidence>
<keyword evidence="3" id="KW-1185">Reference proteome</keyword>
<feature type="compositionally biased region" description="Basic and acidic residues" evidence="1">
    <location>
        <begin position="103"/>
        <end position="118"/>
    </location>
</feature>
<evidence type="ECO:0008006" key="4">
    <source>
        <dbReference type="Google" id="ProtNLM"/>
    </source>
</evidence>
<accession>A0A5N5J0M3</accession>
<dbReference type="InterPro" id="IPR008507">
    <property type="entry name" value="DUF789"/>
</dbReference>
<protein>
    <recommendedName>
        <fullName evidence="4">DUF789 domain-containing protein</fullName>
    </recommendedName>
</protein>